<dbReference type="Gene3D" id="1.10.510.10">
    <property type="entry name" value="Transferase(Phosphotransferase) domain 1"/>
    <property type="match status" value="1"/>
</dbReference>
<evidence type="ECO:0000256" key="2">
    <source>
        <dbReference type="ARBA" id="ARBA00022679"/>
    </source>
</evidence>
<evidence type="ECO:0000256" key="6">
    <source>
        <dbReference type="ARBA" id="ARBA00023137"/>
    </source>
</evidence>
<dbReference type="PROSITE" id="PS00109">
    <property type="entry name" value="PROTEIN_KINASE_TYR"/>
    <property type="match status" value="1"/>
</dbReference>
<dbReference type="PRINTS" id="PR00109">
    <property type="entry name" value="TYRKINASE"/>
</dbReference>
<dbReference type="GO" id="GO:0007399">
    <property type="term" value="P:nervous system development"/>
    <property type="evidence" value="ECO:0007669"/>
    <property type="project" value="TreeGrafter"/>
</dbReference>
<feature type="domain" description="Protein kinase" evidence="10">
    <location>
        <begin position="155"/>
        <end position="423"/>
    </location>
</feature>
<name>A0AA36DJI4_9BILA</name>
<keyword evidence="9" id="KW-0472">Membrane</keyword>
<keyword evidence="2" id="KW-0808">Transferase</keyword>
<dbReference type="GO" id="GO:0005524">
    <property type="term" value="F:ATP binding"/>
    <property type="evidence" value="ECO:0007669"/>
    <property type="project" value="UniProtKB-UniRule"/>
</dbReference>
<dbReference type="InterPro" id="IPR017441">
    <property type="entry name" value="Protein_kinase_ATP_BS"/>
</dbReference>
<evidence type="ECO:0000256" key="7">
    <source>
        <dbReference type="ARBA" id="ARBA00051243"/>
    </source>
</evidence>
<dbReference type="GO" id="GO:0007169">
    <property type="term" value="P:cell surface receptor protein tyrosine kinase signaling pathway"/>
    <property type="evidence" value="ECO:0007669"/>
    <property type="project" value="TreeGrafter"/>
</dbReference>
<accession>A0AA36DJI4</accession>
<evidence type="ECO:0000256" key="3">
    <source>
        <dbReference type="ARBA" id="ARBA00022741"/>
    </source>
</evidence>
<feature type="transmembrane region" description="Helical" evidence="9">
    <location>
        <begin position="75"/>
        <end position="97"/>
    </location>
</feature>
<feature type="non-terminal residue" evidence="11">
    <location>
        <position position="466"/>
    </location>
</feature>
<dbReference type="GO" id="GO:0016477">
    <property type="term" value="P:cell migration"/>
    <property type="evidence" value="ECO:0007669"/>
    <property type="project" value="TreeGrafter"/>
</dbReference>
<evidence type="ECO:0000313" key="12">
    <source>
        <dbReference type="Proteomes" id="UP001177023"/>
    </source>
</evidence>
<feature type="binding site" evidence="8">
    <location>
        <position position="187"/>
    </location>
    <ligand>
        <name>ATP</name>
        <dbReference type="ChEBI" id="CHEBI:30616"/>
    </ligand>
</feature>
<dbReference type="CDD" id="cd00192">
    <property type="entry name" value="PTKc"/>
    <property type="match status" value="1"/>
</dbReference>
<proteinExistence type="predicted"/>
<dbReference type="GO" id="GO:0005886">
    <property type="term" value="C:plasma membrane"/>
    <property type="evidence" value="ECO:0007669"/>
    <property type="project" value="TreeGrafter"/>
</dbReference>
<keyword evidence="9" id="KW-0812">Transmembrane</keyword>
<dbReference type="Gene3D" id="3.30.200.20">
    <property type="entry name" value="Phosphorylase Kinase, domain 1"/>
    <property type="match status" value="1"/>
</dbReference>
<keyword evidence="9" id="KW-1133">Transmembrane helix</keyword>
<reference evidence="11" key="1">
    <citation type="submission" date="2023-06" db="EMBL/GenBank/DDBJ databases">
        <authorList>
            <person name="Delattre M."/>
        </authorList>
    </citation>
    <scope>NUCLEOTIDE SEQUENCE</scope>
    <source>
        <strain evidence="11">AF72</strain>
    </source>
</reference>
<dbReference type="PROSITE" id="PS00107">
    <property type="entry name" value="PROTEIN_KINASE_ATP"/>
    <property type="match status" value="1"/>
</dbReference>
<keyword evidence="6" id="KW-0829">Tyrosine-protein kinase</keyword>
<comment type="caution">
    <text evidence="11">The sequence shown here is derived from an EMBL/GenBank/DDBJ whole genome shotgun (WGS) entry which is preliminary data.</text>
</comment>
<dbReference type="FunFam" id="1.10.510.10:FF:000554">
    <property type="entry name" value="Predicted protein"/>
    <property type="match status" value="1"/>
</dbReference>
<organism evidence="11 12">
    <name type="scientific">Mesorhabditis spiculigera</name>
    <dbReference type="NCBI Taxonomy" id="96644"/>
    <lineage>
        <taxon>Eukaryota</taxon>
        <taxon>Metazoa</taxon>
        <taxon>Ecdysozoa</taxon>
        <taxon>Nematoda</taxon>
        <taxon>Chromadorea</taxon>
        <taxon>Rhabditida</taxon>
        <taxon>Rhabditina</taxon>
        <taxon>Rhabditomorpha</taxon>
        <taxon>Rhabditoidea</taxon>
        <taxon>Rhabditidae</taxon>
        <taxon>Mesorhabditinae</taxon>
        <taxon>Mesorhabditis</taxon>
    </lineage>
</organism>
<comment type="subcellular location">
    <subcellularLocation>
        <location evidence="1">Membrane</location>
        <topology evidence="1">Single-pass membrane protein</topology>
    </subcellularLocation>
</comment>
<sequence length="466" mass="51598">MTCEECGWDIMSMKPSTLGSFPPRERPGYQIKYFYRNFNWLPVSTSSPGIIPSTSTPSPFPAIAAAAGLIPDNSLLFIGLILIGVLCVAVIGVLVHAHCSSSPSPHPHPHPEHWTTSCSTVSSTVSAMSSASLLHQVSADIRHDINDILVPSEAVVLETIIGKGYFGNVYRGRMRDPIGRFVPVAVKTLKGDRCRDMAHIEKFLREGIIMKHFAHPHVLSLIGICISPTGSPWVLLPFMDLGDLKSHIADPNRQLCVLKLVDFAYQVAQGMAYLASLHYVHRDIAARNCMISSDGLVRVADFGLAVDLFDKESFLDETETGPARLPLKWLALESLRDRTHFDSQTDVWSFGILVWELLTRAAAPYGDISNSEVKAFLEAGNRLPQPSHCPDSVYDVMLSCWRTRPDDRPTFAHLVRTLAHLMQEHQGEVVPRGMMGSRQLGAGDSFLRPVHPARLFTNYFPNQAVR</sequence>
<dbReference type="Pfam" id="PF07714">
    <property type="entry name" value="PK_Tyr_Ser-Thr"/>
    <property type="match status" value="1"/>
</dbReference>
<keyword evidence="12" id="KW-1185">Reference proteome</keyword>
<dbReference type="GO" id="GO:0043235">
    <property type="term" value="C:receptor complex"/>
    <property type="evidence" value="ECO:0007669"/>
    <property type="project" value="TreeGrafter"/>
</dbReference>
<dbReference type="InterPro" id="IPR000719">
    <property type="entry name" value="Prot_kinase_dom"/>
</dbReference>
<dbReference type="InterPro" id="IPR050122">
    <property type="entry name" value="RTK"/>
</dbReference>
<gene>
    <name evidence="11" type="ORF">MSPICULIGERA_LOCUS25698</name>
</gene>
<dbReference type="InterPro" id="IPR011009">
    <property type="entry name" value="Kinase-like_dom_sf"/>
</dbReference>
<dbReference type="InterPro" id="IPR020635">
    <property type="entry name" value="Tyr_kinase_cat_dom"/>
</dbReference>
<dbReference type="AlphaFoldDB" id="A0AA36DJI4"/>
<comment type="catalytic activity">
    <reaction evidence="7">
        <text>L-tyrosyl-[protein] + ATP = O-phospho-L-tyrosyl-[protein] + ADP + H(+)</text>
        <dbReference type="Rhea" id="RHEA:10596"/>
        <dbReference type="Rhea" id="RHEA-COMP:10136"/>
        <dbReference type="Rhea" id="RHEA-COMP:20101"/>
        <dbReference type="ChEBI" id="CHEBI:15378"/>
        <dbReference type="ChEBI" id="CHEBI:30616"/>
        <dbReference type="ChEBI" id="CHEBI:46858"/>
        <dbReference type="ChEBI" id="CHEBI:61978"/>
        <dbReference type="ChEBI" id="CHEBI:456216"/>
        <dbReference type="EC" id="2.7.10.1"/>
    </reaction>
</comment>
<dbReference type="Proteomes" id="UP001177023">
    <property type="component" value="Unassembled WGS sequence"/>
</dbReference>
<evidence type="ECO:0000256" key="4">
    <source>
        <dbReference type="ARBA" id="ARBA00022777"/>
    </source>
</evidence>
<dbReference type="PROSITE" id="PS50011">
    <property type="entry name" value="PROTEIN_KINASE_DOM"/>
    <property type="match status" value="1"/>
</dbReference>
<evidence type="ECO:0000256" key="5">
    <source>
        <dbReference type="ARBA" id="ARBA00022840"/>
    </source>
</evidence>
<keyword evidence="3 8" id="KW-0547">Nucleotide-binding</keyword>
<dbReference type="PANTHER" id="PTHR24416:SF564">
    <property type="entry name" value="MACROPHAGE-STIMULATING PROTEIN RECEPTOR"/>
    <property type="match status" value="1"/>
</dbReference>
<dbReference type="InterPro" id="IPR001245">
    <property type="entry name" value="Ser-Thr/Tyr_kinase_cat_dom"/>
</dbReference>
<evidence type="ECO:0000256" key="9">
    <source>
        <dbReference type="SAM" id="Phobius"/>
    </source>
</evidence>
<dbReference type="EMBL" id="CATQJA010002710">
    <property type="protein sequence ID" value="CAJ0587743.1"/>
    <property type="molecule type" value="Genomic_DNA"/>
</dbReference>
<protein>
    <recommendedName>
        <fullName evidence="10">Protein kinase domain-containing protein</fullName>
    </recommendedName>
</protein>
<dbReference type="SUPFAM" id="SSF56112">
    <property type="entry name" value="Protein kinase-like (PK-like)"/>
    <property type="match status" value="1"/>
</dbReference>
<keyword evidence="5 8" id="KW-0067">ATP-binding</keyword>
<dbReference type="GO" id="GO:0004714">
    <property type="term" value="F:transmembrane receptor protein tyrosine kinase activity"/>
    <property type="evidence" value="ECO:0007669"/>
    <property type="project" value="UniProtKB-EC"/>
</dbReference>
<evidence type="ECO:0000313" key="11">
    <source>
        <dbReference type="EMBL" id="CAJ0587743.1"/>
    </source>
</evidence>
<evidence type="ECO:0000259" key="10">
    <source>
        <dbReference type="PROSITE" id="PS50011"/>
    </source>
</evidence>
<evidence type="ECO:0000256" key="8">
    <source>
        <dbReference type="PROSITE-ProRule" id="PRU10141"/>
    </source>
</evidence>
<dbReference type="PANTHER" id="PTHR24416">
    <property type="entry name" value="TYROSINE-PROTEIN KINASE RECEPTOR"/>
    <property type="match status" value="1"/>
</dbReference>
<dbReference type="SMART" id="SM00219">
    <property type="entry name" value="TyrKc"/>
    <property type="match status" value="1"/>
</dbReference>
<evidence type="ECO:0000256" key="1">
    <source>
        <dbReference type="ARBA" id="ARBA00004167"/>
    </source>
</evidence>
<dbReference type="InterPro" id="IPR008266">
    <property type="entry name" value="Tyr_kinase_AS"/>
</dbReference>
<keyword evidence="4" id="KW-0418">Kinase</keyword>